<dbReference type="HAMAP" id="MF_00823">
    <property type="entry name" value="AcetylCoA_CT_alpha"/>
    <property type="match status" value="1"/>
</dbReference>
<evidence type="ECO:0000256" key="11">
    <source>
        <dbReference type="SAM" id="Coils"/>
    </source>
</evidence>
<dbReference type="InterPro" id="IPR001095">
    <property type="entry name" value="Acetyl_CoA_COase_a_su"/>
</dbReference>
<dbReference type="Gene3D" id="3.90.226.10">
    <property type="entry name" value="2-enoyl-CoA Hydratase, Chain A, domain 1"/>
    <property type="match status" value="1"/>
</dbReference>
<evidence type="ECO:0000256" key="5">
    <source>
        <dbReference type="ARBA" id="ARBA00022832"/>
    </source>
</evidence>
<evidence type="ECO:0000256" key="1">
    <source>
        <dbReference type="ARBA" id="ARBA00004956"/>
    </source>
</evidence>
<protein>
    <recommendedName>
        <fullName evidence="10">Acetyl-coenzyme A carboxylase carboxyl transferase subunit alpha</fullName>
        <shortName evidence="10">ACCase subunit alpha</shortName>
        <shortName evidence="10">Acetyl-CoA carboxylase carboxyltransferase subunit alpha</shortName>
        <ecNumber evidence="10">2.1.3.15</ecNumber>
    </recommendedName>
</protein>
<comment type="similarity">
    <text evidence="10">Belongs to the AccA family.</text>
</comment>
<comment type="subcellular location">
    <subcellularLocation>
        <location evidence="10">Cytoplasm</location>
    </subcellularLocation>
</comment>
<keyword evidence="7 10" id="KW-0443">Lipid metabolism</keyword>
<comment type="function">
    <text evidence="10">Component of the acetyl coenzyme A carboxylase (ACC) complex. First, biotin carboxylase catalyzes the carboxylation of biotin on its carrier protein (BCCP) and then the CO(2) group is transferred by the carboxyltransferase to acetyl-CoA to form malonyl-CoA.</text>
</comment>
<dbReference type="PROSITE" id="PS50989">
    <property type="entry name" value="COA_CT_CTER"/>
    <property type="match status" value="1"/>
</dbReference>
<gene>
    <name evidence="10 13" type="primary">accA</name>
    <name evidence="13" type="ORF">GCM10010841_31420</name>
</gene>
<dbReference type="Pfam" id="PF03255">
    <property type="entry name" value="ACCA"/>
    <property type="match status" value="1"/>
</dbReference>
<dbReference type="Proteomes" id="UP000661918">
    <property type="component" value="Unassembled WGS sequence"/>
</dbReference>
<keyword evidence="14" id="KW-1185">Reference proteome</keyword>
<name>A0ABQ2H149_9DEIO</name>
<comment type="catalytic activity">
    <reaction evidence="9 10">
        <text>N(6)-carboxybiotinyl-L-lysyl-[protein] + acetyl-CoA = N(6)-biotinyl-L-lysyl-[protein] + malonyl-CoA</text>
        <dbReference type="Rhea" id="RHEA:54728"/>
        <dbReference type="Rhea" id="RHEA-COMP:10505"/>
        <dbReference type="Rhea" id="RHEA-COMP:10506"/>
        <dbReference type="ChEBI" id="CHEBI:57288"/>
        <dbReference type="ChEBI" id="CHEBI:57384"/>
        <dbReference type="ChEBI" id="CHEBI:83144"/>
        <dbReference type="ChEBI" id="CHEBI:83145"/>
        <dbReference type="EC" id="2.1.3.15"/>
    </reaction>
</comment>
<dbReference type="PANTHER" id="PTHR42853:SF3">
    <property type="entry name" value="ACETYL-COENZYME A CARBOXYLASE CARBOXYL TRANSFERASE SUBUNIT ALPHA, CHLOROPLASTIC"/>
    <property type="match status" value="1"/>
</dbReference>
<keyword evidence="3 10" id="KW-0808">Transferase</keyword>
<evidence type="ECO:0000313" key="14">
    <source>
        <dbReference type="Proteomes" id="UP000661918"/>
    </source>
</evidence>
<dbReference type="EMBL" id="BMOM01000047">
    <property type="protein sequence ID" value="GGM21207.1"/>
    <property type="molecule type" value="Genomic_DNA"/>
</dbReference>
<dbReference type="NCBIfam" id="NF004344">
    <property type="entry name" value="PRK05724.1"/>
    <property type="match status" value="1"/>
</dbReference>
<reference evidence="14" key="1">
    <citation type="journal article" date="2019" name="Int. J. Syst. Evol. Microbiol.">
        <title>The Global Catalogue of Microorganisms (GCM) 10K type strain sequencing project: providing services to taxonomists for standard genome sequencing and annotation.</title>
        <authorList>
            <consortium name="The Broad Institute Genomics Platform"/>
            <consortium name="The Broad Institute Genome Sequencing Center for Infectious Disease"/>
            <person name="Wu L."/>
            <person name="Ma J."/>
        </authorList>
    </citation>
    <scope>NUCLEOTIDE SEQUENCE [LARGE SCALE GENOMIC DNA]</scope>
    <source>
        <strain evidence="14">JCM 15443</strain>
    </source>
</reference>
<organism evidence="13 14">
    <name type="scientific">Deinococcus aerophilus</name>
    <dbReference type="NCBI Taxonomy" id="522488"/>
    <lineage>
        <taxon>Bacteria</taxon>
        <taxon>Thermotogati</taxon>
        <taxon>Deinococcota</taxon>
        <taxon>Deinococci</taxon>
        <taxon>Deinococcales</taxon>
        <taxon>Deinococcaceae</taxon>
        <taxon>Deinococcus</taxon>
    </lineage>
</organism>
<comment type="subunit">
    <text evidence="10">Acetyl-CoA carboxylase is a heterohexamer composed of biotin carboxyl carrier protein (AccB), biotin carboxylase (AccC) and two subunits each of ACCase subunit alpha (AccA) and ACCase subunit beta (AccD).</text>
</comment>
<dbReference type="GO" id="GO:0016740">
    <property type="term" value="F:transferase activity"/>
    <property type="evidence" value="ECO:0007669"/>
    <property type="project" value="UniProtKB-KW"/>
</dbReference>
<keyword evidence="4 10" id="KW-0547">Nucleotide-binding</keyword>
<evidence type="ECO:0000256" key="7">
    <source>
        <dbReference type="ARBA" id="ARBA00023098"/>
    </source>
</evidence>
<comment type="pathway">
    <text evidence="1 10">Lipid metabolism; malonyl-CoA biosynthesis; malonyl-CoA from acetyl-CoA: step 1/1.</text>
</comment>
<evidence type="ECO:0000256" key="2">
    <source>
        <dbReference type="ARBA" id="ARBA00022516"/>
    </source>
</evidence>
<dbReference type="SUPFAM" id="SSF52096">
    <property type="entry name" value="ClpP/crotonase"/>
    <property type="match status" value="1"/>
</dbReference>
<dbReference type="RefSeq" id="WP_188905301.1">
    <property type="nucleotide sequence ID" value="NZ_BMOM01000047.1"/>
</dbReference>
<evidence type="ECO:0000256" key="3">
    <source>
        <dbReference type="ARBA" id="ARBA00022679"/>
    </source>
</evidence>
<dbReference type="PRINTS" id="PR01069">
    <property type="entry name" value="ACCCTRFRASEA"/>
</dbReference>
<evidence type="ECO:0000256" key="6">
    <source>
        <dbReference type="ARBA" id="ARBA00022840"/>
    </source>
</evidence>
<evidence type="ECO:0000256" key="10">
    <source>
        <dbReference type="HAMAP-Rule" id="MF_00823"/>
    </source>
</evidence>
<dbReference type="EC" id="2.1.3.15" evidence="10"/>
<keyword evidence="8 10" id="KW-0275">Fatty acid biosynthesis</keyword>
<keyword evidence="2 10" id="KW-0444">Lipid biosynthesis</keyword>
<evidence type="ECO:0000259" key="12">
    <source>
        <dbReference type="PROSITE" id="PS50989"/>
    </source>
</evidence>
<dbReference type="InterPro" id="IPR011763">
    <property type="entry name" value="COA_CT_C"/>
</dbReference>
<keyword evidence="11" id="KW-0175">Coiled coil</keyword>
<dbReference type="NCBIfam" id="TIGR00513">
    <property type="entry name" value="accA"/>
    <property type="match status" value="1"/>
</dbReference>
<feature type="domain" description="CoA carboxyltransferase C-terminal" evidence="12">
    <location>
        <begin position="40"/>
        <end position="293"/>
    </location>
</feature>
<evidence type="ECO:0000256" key="4">
    <source>
        <dbReference type="ARBA" id="ARBA00022741"/>
    </source>
</evidence>
<evidence type="ECO:0000256" key="8">
    <source>
        <dbReference type="ARBA" id="ARBA00023160"/>
    </source>
</evidence>
<feature type="coiled-coil region" evidence="11">
    <location>
        <begin position="6"/>
        <end position="33"/>
    </location>
</feature>
<sequence length="319" mass="34684">MTSSPNVIHSEALKELEARVRDLEATAQRTGQNLDASITPLRDEVRRLREASGPPSRWERVQLARAPGRPTALDYVDRLCTGFTELHGDRRYGDDPALIGGPARWMGVPVMLLLQQKGRDTKTKIKRRFGSANPEGYRKAVRLMDLAEKFGLPVVALVDTQGAYPGLEAEERGQGWAIAESIRRMLNLRVPVVCTVIGEGGSGGALAVGVGNRVLIQENAWYSVISPEGAASIIWKDASKAPLAAEALKLTAPDLLELGLVEEVISEPTGGAHLNMDEAAAAVGEAIRRHLTELMTQSPQELKAGRAARFRRLGAFREE</sequence>
<accession>A0ABQ2H149</accession>
<evidence type="ECO:0000313" key="13">
    <source>
        <dbReference type="EMBL" id="GGM21207.1"/>
    </source>
</evidence>
<dbReference type="InterPro" id="IPR029045">
    <property type="entry name" value="ClpP/crotonase-like_dom_sf"/>
</dbReference>
<comment type="caution">
    <text evidence="13">The sequence shown here is derived from an EMBL/GenBank/DDBJ whole genome shotgun (WGS) entry which is preliminary data.</text>
</comment>
<keyword evidence="6 10" id="KW-0067">ATP-binding</keyword>
<proteinExistence type="inferred from homology"/>
<keyword evidence="10" id="KW-0963">Cytoplasm</keyword>
<keyword evidence="5 10" id="KW-0276">Fatty acid metabolism</keyword>
<dbReference type="PANTHER" id="PTHR42853">
    <property type="entry name" value="ACETYL-COENZYME A CARBOXYLASE CARBOXYL TRANSFERASE SUBUNIT ALPHA"/>
    <property type="match status" value="1"/>
</dbReference>
<evidence type="ECO:0000256" key="9">
    <source>
        <dbReference type="ARBA" id="ARBA00049152"/>
    </source>
</evidence>
<dbReference type="NCBIfam" id="NF041504">
    <property type="entry name" value="AccA_sub"/>
    <property type="match status" value="1"/>
</dbReference>